<proteinExistence type="inferred from homology"/>
<reference evidence="3" key="1">
    <citation type="journal article" date="2020" name="Fungal Divers.">
        <title>Resolving the Mortierellaceae phylogeny through synthesis of multi-gene phylogenetics and phylogenomics.</title>
        <authorList>
            <person name="Vandepol N."/>
            <person name="Liber J."/>
            <person name="Desiro A."/>
            <person name="Na H."/>
            <person name="Kennedy M."/>
            <person name="Barry K."/>
            <person name="Grigoriev I.V."/>
            <person name="Miller A.N."/>
            <person name="O'Donnell K."/>
            <person name="Stajich J.E."/>
            <person name="Bonito G."/>
        </authorList>
    </citation>
    <scope>NUCLEOTIDE SEQUENCE</scope>
    <source>
        <strain evidence="3">NRRL 2591</strain>
    </source>
</reference>
<gene>
    <name evidence="3" type="primary">GDI1</name>
    <name evidence="3" type="ORF">EC957_011667</name>
</gene>
<dbReference type="Gene3D" id="3.30.519.10">
    <property type="entry name" value="Guanine Nucleotide Dissociation Inhibitor, domain 2"/>
    <property type="match status" value="1"/>
</dbReference>
<dbReference type="GO" id="GO:0016192">
    <property type="term" value="P:vesicle-mediated transport"/>
    <property type="evidence" value="ECO:0007669"/>
    <property type="project" value="TreeGrafter"/>
</dbReference>
<comment type="similarity">
    <text evidence="1 2">Belongs to the Rab GDI family.</text>
</comment>
<sequence length="446" mass="50024">MDEQYDVVVMGTGLTECILSGLLSIEGKKVLHMDRNDYYGGESASLNLTQLFKKFRDGDAPAAALGKDRDYNVDLIPKFMMANGELVKILTHTDVTRYLEFKQIAGSYVYRDGVIAKVPATEMEAVRSPLMGLFEKRRAKKFFEFVQNYKADDPATHSGMDINITPMDNIYKHFGLEAGTIDFIGHALALHLEDSYLNRPAKETFDRITLYMSSMARWGKSPYLYPLYGLGELPQGFARLSAIYGGTYMLDKKVDEIVYENGKVVGVRSGDEIAKCSQVICDPSYAPEKVHTTDRVIRAICLLKGPIPNTDNVDSFQLIIPQNQVKRKNDIYIAGVSASHNVCEKNHYLAIVSTVVETANPQEEIQPGLALLGPIVDKFVQVVDISEPIKDGKDDQVFISKSYDATSHFETVCDDVKDLYKRITGNDLVLKQRLTQEEEQKEMADH</sequence>
<dbReference type="SUPFAM" id="SSF51905">
    <property type="entry name" value="FAD/NAD(P)-binding domain"/>
    <property type="match status" value="2"/>
</dbReference>
<dbReference type="AlphaFoldDB" id="A0A9P6K404"/>
<dbReference type="PANTHER" id="PTHR11787">
    <property type="entry name" value="RAB GDP-DISSOCIATION INHIBITOR"/>
    <property type="match status" value="1"/>
</dbReference>
<dbReference type="InterPro" id="IPR018203">
    <property type="entry name" value="GDP_dissociation_inhibitor"/>
</dbReference>
<dbReference type="GO" id="GO:0007264">
    <property type="term" value="P:small GTPase-mediated signal transduction"/>
    <property type="evidence" value="ECO:0007669"/>
    <property type="project" value="InterPro"/>
</dbReference>
<dbReference type="PRINTS" id="PR00891">
    <property type="entry name" value="RABGDIREP"/>
</dbReference>
<dbReference type="PRINTS" id="PR00892">
    <property type="entry name" value="RABGDI"/>
</dbReference>
<dbReference type="FunFam" id="3.50.50.60:FF:000232">
    <property type="entry name" value="Rab GDP dissociation inhibitor"/>
    <property type="match status" value="1"/>
</dbReference>
<evidence type="ECO:0000256" key="2">
    <source>
        <dbReference type="RuleBase" id="RU363124"/>
    </source>
</evidence>
<protein>
    <recommendedName>
        <fullName evidence="2">Rab GDP dissociation inhibitor</fullName>
    </recommendedName>
</protein>
<dbReference type="SUPFAM" id="SSF54373">
    <property type="entry name" value="FAD-linked reductases, C-terminal domain"/>
    <property type="match status" value="1"/>
</dbReference>
<comment type="caution">
    <text evidence="3">The sequence shown here is derived from an EMBL/GenBank/DDBJ whole genome shotgun (WGS) entry which is preliminary data.</text>
</comment>
<accession>A0A9P6K404</accession>
<dbReference type="GO" id="GO:0005093">
    <property type="term" value="F:Rab GDP-dissociation inhibitor activity"/>
    <property type="evidence" value="ECO:0007669"/>
    <property type="project" value="InterPro"/>
</dbReference>
<dbReference type="Gene3D" id="1.10.405.10">
    <property type="entry name" value="Guanine Nucleotide Dissociation Inhibitor, domain 1"/>
    <property type="match status" value="1"/>
</dbReference>
<organism evidence="3 4">
    <name type="scientific">Mortierella hygrophila</name>
    <dbReference type="NCBI Taxonomy" id="979708"/>
    <lineage>
        <taxon>Eukaryota</taxon>
        <taxon>Fungi</taxon>
        <taxon>Fungi incertae sedis</taxon>
        <taxon>Mucoromycota</taxon>
        <taxon>Mortierellomycotina</taxon>
        <taxon>Mortierellomycetes</taxon>
        <taxon>Mortierellales</taxon>
        <taxon>Mortierellaceae</taxon>
        <taxon>Mortierella</taxon>
    </lineage>
</organism>
<dbReference type="FunFam" id="1.10.405.10:FF:000001">
    <property type="entry name" value="Rab GDP dissociation inhibitor"/>
    <property type="match status" value="1"/>
</dbReference>
<evidence type="ECO:0000313" key="4">
    <source>
        <dbReference type="Proteomes" id="UP000723463"/>
    </source>
</evidence>
<name>A0A9P6K404_9FUNG</name>
<dbReference type="PANTHER" id="PTHR11787:SF8">
    <property type="entry name" value="RAB GDP DISSOCIATION INHIBITOR"/>
    <property type="match status" value="1"/>
</dbReference>
<keyword evidence="4" id="KW-1185">Reference proteome</keyword>
<dbReference type="Proteomes" id="UP000723463">
    <property type="component" value="Unassembled WGS sequence"/>
</dbReference>
<evidence type="ECO:0000313" key="3">
    <source>
        <dbReference type="EMBL" id="KAF9544763.1"/>
    </source>
</evidence>
<dbReference type="EMBL" id="JAAAXW010000084">
    <property type="protein sequence ID" value="KAF9544763.1"/>
    <property type="molecule type" value="Genomic_DNA"/>
</dbReference>
<dbReference type="GO" id="GO:0015031">
    <property type="term" value="P:protein transport"/>
    <property type="evidence" value="ECO:0007669"/>
    <property type="project" value="InterPro"/>
</dbReference>
<dbReference type="Gene3D" id="3.50.50.60">
    <property type="entry name" value="FAD/NAD(P)-binding domain"/>
    <property type="match status" value="1"/>
</dbReference>
<evidence type="ECO:0000256" key="1">
    <source>
        <dbReference type="ARBA" id="ARBA00005593"/>
    </source>
</evidence>
<dbReference type="InterPro" id="IPR000806">
    <property type="entry name" value="RabGDI"/>
</dbReference>
<dbReference type="GO" id="GO:0005737">
    <property type="term" value="C:cytoplasm"/>
    <property type="evidence" value="ECO:0007669"/>
    <property type="project" value="TreeGrafter"/>
</dbReference>
<dbReference type="Pfam" id="PF00996">
    <property type="entry name" value="GDI"/>
    <property type="match status" value="1"/>
</dbReference>
<dbReference type="InterPro" id="IPR036188">
    <property type="entry name" value="FAD/NAD-bd_sf"/>
</dbReference>